<evidence type="ECO:0000256" key="7">
    <source>
        <dbReference type="ARBA" id="ARBA00022490"/>
    </source>
</evidence>
<accession>D7LKV7</accession>
<evidence type="ECO:0000313" key="15">
    <source>
        <dbReference type="Proteomes" id="UP000008694"/>
    </source>
</evidence>
<keyword evidence="9" id="KW-0256">Endoplasmic reticulum</keyword>
<dbReference type="HOGENOM" id="CLU_132308_2_0_1"/>
<evidence type="ECO:0000256" key="13">
    <source>
        <dbReference type="SAM" id="Phobius"/>
    </source>
</evidence>
<dbReference type="eggNOG" id="ENOG502S4R4">
    <property type="taxonomic scope" value="Eukaryota"/>
</dbReference>
<reference evidence="15" key="1">
    <citation type="journal article" date="2011" name="Nat. Genet.">
        <title>The Arabidopsis lyrata genome sequence and the basis of rapid genome size change.</title>
        <authorList>
            <person name="Hu T.T."/>
            <person name="Pattyn P."/>
            <person name="Bakker E.G."/>
            <person name="Cao J."/>
            <person name="Cheng J.-F."/>
            <person name="Clark R.M."/>
            <person name="Fahlgren N."/>
            <person name="Fawcett J.A."/>
            <person name="Grimwood J."/>
            <person name="Gundlach H."/>
            <person name="Haberer G."/>
            <person name="Hollister J.D."/>
            <person name="Ossowski S."/>
            <person name="Ottilar R.P."/>
            <person name="Salamov A.A."/>
            <person name="Schneeberger K."/>
            <person name="Spannagl M."/>
            <person name="Wang X."/>
            <person name="Yang L."/>
            <person name="Nasrallah M.E."/>
            <person name="Bergelson J."/>
            <person name="Carrington J.C."/>
            <person name="Gaut B.S."/>
            <person name="Schmutz J."/>
            <person name="Mayer K.F.X."/>
            <person name="Van de Peer Y."/>
            <person name="Grigoriev I.V."/>
            <person name="Nordborg M."/>
            <person name="Weigel D."/>
            <person name="Guo Y.-L."/>
        </authorList>
    </citation>
    <scope>NUCLEOTIDE SEQUENCE [LARGE SCALE GENOMIC DNA]</scope>
    <source>
        <strain evidence="15">cv. MN47</strain>
    </source>
</reference>
<keyword evidence="12" id="KW-0539">Nucleus</keyword>
<protein>
    <recommendedName>
        <fullName evidence="16">ARGOS-like protein</fullName>
    </recommendedName>
</protein>
<dbReference type="GO" id="GO:0035265">
    <property type="term" value="P:organ growth"/>
    <property type="evidence" value="ECO:0007669"/>
    <property type="project" value="EnsemblPlants"/>
</dbReference>
<evidence type="ECO:0000256" key="8">
    <source>
        <dbReference type="ARBA" id="ARBA00022692"/>
    </source>
</evidence>
<dbReference type="STRING" id="81972.D7LKV7"/>
<evidence type="ECO:0008006" key="16">
    <source>
        <dbReference type="Google" id="ProtNLM"/>
    </source>
</evidence>
<evidence type="ECO:0000256" key="9">
    <source>
        <dbReference type="ARBA" id="ARBA00022824"/>
    </source>
</evidence>
<gene>
    <name evidence="14" type="ORF">ARALYDRAFT_483527</name>
</gene>
<dbReference type="GO" id="GO:0046622">
    <property type="term" value="P:positive regulation of organ growth"/>
    <property type="evidence" value="ECO:0007669"/>
    <property type="project" value="InterPro"/>
</dbReference>
<dbReference type="GO" id="GO:0009741">
    <property type="term" value="P:response to brassinosteroid"/>
    <property type="evidence" value="ECO:0007669"/>
    <property type="project" value="EnsemblPlants"/>
</dbReference>
<sequence>MIREISSLQNDIINIQEHCSLNNNNNRKNMTFRGSAPAPIVGKQELFRTLSSQNSPRRLISASYFSLESMVVLVGLTASLLILPLILPPLPPPPFMLLLIPIGIMVLLMVLAFMPSSNSKHVTSCSTFM</sequence>
<evidence type="ECO:0000256" key="1">
    <source>
        <dbReference type="ARBA" id="ARBA00004123"/>
    </source>
</evidence>
<comment type="subcellular location">
    <subcellularLocation>
        <location evidence="4">Cytoplasm</location>
    </subcellularLocation>
    <subcellularLocation>
        <location evidence="3">Endoplasmic reticulum</location>
    </subcellularLocation>
    <subcellularLocation>
        <location evidence="2">Membrane</location>
        <topology evidence="2">Multi-pass membrane protein</topology>
    </subcellularLocation>
    <subcellularLocation>
        <location evidence="1">Nucleus</location>
    </subcellularLocation>
</comment>
<dbReference type="InterPro" id="IPR037468">
    <property type="entry name" value="ARGOS/ARL/OSR1"/>
</dbReference>
<dbReference type="Gramene" id="fgenesh2_kg.4__2587__AT2G44080.1">
    <property type="protein sequence ID" value="fgenesh2_kg.4__2587__AT2G44080.1"/>
    <property type="gene ID" value="fgenesh2_kg.4__2587__AT2G44080.1"/>
</dbReference>
<evidence type="ECO:0000313" key="14">
    <source>
        <dbReference type="EMBL" id="EFH56341.1"/>
    </source>
</evidence>
<keyword evidence="7" id="KW-0963">Cytoplasm</keyword>
<feature type="transmembrane region" description="Helical" evidence="13">
    <location>
        <begin position="64"/>
        <end position="87"/>
    </location>
</feature>
<evidence type="ECO:0000256" key="3">
    <source>
        <dbReference type="ARBA" id="ARBA00004240"/>
    </source>
</evidence>
<organism evidence="15">
    <name type="scientific">Arabidopsis lyrata subsp. lyrata</name>
    <name type="common">Lyre-leaved rock-cress</name>
    <dbReference type="NCBI Taxonomy" id="81972"/>
    <lineage>
        <taxon>Eukaryota</taxon>
        <taxon>Viridiplantae</taxon>
        <taxon>Streptophyta</taxon>
        <taxon>Embryophyta</taxon>
        <taxon>Tracheophyta</taxon>
        <taxon>Spermatophyta</taxon>
        <taxon>Magnoliopsida</taxon>
        <taxon>eudicotyledons</taxon>
        <taxon>Gunneridae</taxon>
        <taxon>Pentapetalae</taxon>
        <taxon>rosids</taxon>
        <taxon>malvids</taxon>
        <taxon>Brassicales</taxon>
        <taxon>Brassicaceae</taxon>
        <taxon>Camelineae</taxon>
        <taxon>Arabidopsis</taxon>
    </lineage>
</organism>
<dbReference type="GO" id="GO:0005783">
    <property type="term" value="C:endoplasmic reticulum"/>
    <property type="evidence" value="ECO:0007669"/>
    <property type="project" value="UniProtKB-SubCell"/>
</dbReference>
<name>D7LKV7_ARALL</name>
<dbReference type="GO" id="GO:0009825">
    <property type="term" value="P:multidimensional cell growth"/>
    <property type="evidence" value="ECO:0007669"/>
    <property type="project" value="EnsemblPlants"/>
</dbReference>
<keyword evidence="15" id="KW-1185">Reference proteome</keyword>
<dbReference type="PANTHER" id="PTHR36023:SF3">
    <property type="entry name" value="ARGOS-LIKE PROTEIN"/>
    <property type="match status" value="1"/>
</dbReference>
<dbReference type="GO" id="GO:0005634">
    <property type="term" value="C:nucleus"/>
    <property type="evidence" value="ECO:0007669"/>
    <property type="project" value="UniProtKB-SubCell"/>
</dbReference>
<keyword evidence="11 13" id="KW-0472">Membrane</keyword>
<evidence type="ECO:0000256" key="12">
    <source>
        <dbReference type="ARBA" id="ARBA00023242"/>
    </source>
</evidence>
<evidence type="ECO:0000256" key="4">
    <source>
        <dbReference type="ARBA" id="ARBA00004496"/>
    </source>
</evidence>
<dbReference type="GO" id="GO:0016020">
    <property type="term" value="C:membrane"/>
    <property type="evidence" value="ECO:0007669"/>
    <property type="project" value="UniProtKB-SubCell"/>
</dbReference>
<evidence type="ECO:0000256" key="2">
    <source>
        <dbReference type="ARBA" id="ARBA00004141"/>
    </source>
</evidence>
<dbReference type="EMBL" id="GL348716">
    <property type="protein sequence ID" value="EFH56341.1"/>
    <property type="molecule type" value="Genomic_DNA"/>
</dbReference>
<evidence type="ECO:0000256" key="10">
    <source>
        <dbReference type="ARBA" id="ARBA00022989"/>
    </source>
</evidence>
<keyword evidence="8 13" id="KW-0812">Transmembrane</keyword>
<comment type="similarity">
    <text evidence="5">Belongs to the plant organ size related (OSR) protein family.</text>
</comment>
<dbReference type="Proteomes" id="UP000008694">
    <property type="component" value="Unassembled WGS sequence"/>
</dbReference>
<evidence type="ECO:0000256" key="11">
    <source>
        <dbReference type="ARBA" id="ARBA00023136"/>
    </source>
</evidence>
<keyword evidence="6" id="KW-0217">Developmental protein</keyword>
<evidence type="ECO:0000256" key="5">
    <source>
        <dbReference type="ARBA" id="ARBA00006891"/>
    </source>
</evidence>
<proteinExistence type="inferred from homology"/>
<feature type="transmembrane region" description="Helical" evidence="13">
    <location>
        <begin position="93"/>
        <end position="114"/>
    </location>
</feature>
<keyword evidence="10 13" id="KW-1133">Transmembrane helix</keyword>
<dbReference type="PANTHER" id="PTHR36023">
    <property type="entry name" value="ARGOS-LIKE PROTEIN"/>
    <property type="match status" value="1"/>
</dbReference>
<dbReference type="AlphaFoldDB" id="D7LKV7"/>
<evidence type="ECO:0000256" key="6">
    <source>
        <dbReference type="ARBA" id="ARBA00022473"/>
    </source>
</evidence>